<evidence type="ECO:0000313" key="2">
    <source>
        <dbReference type="Proteomes" id="UP001291623"/>
    </source>
</evidence>
<gene>
    <name evidence="1" type="ORF">RND71_002452</name>
</gene>
<keyword evidence="2" id="KW-1185">Reference proteome</keyword>
<protein>
    <submittedName>
        <fullName evidence="1">Uncharacterized protein</fullName>
    </submittedName>
</protein>
<proteinExistence type="predicted"/>
<reference evidence="1" key="1">
    <citation type="submission" date="2023-12" db="EMBL/GenBank/DDBJ databases">
        <title>Genome assembly of Anisodus tanguticus.</title>
        <authorList>
            <person name="Wang Y.-J."/>
        </authorList>
    </citation>
    <scope>NUCLEOTIDE SEQUENCE</scope>
    <source>
        <strain evidence="1">KB-2021</strain>
        <tissue evidence="1">Leaf</tissue>
    </source>
</reference>
<sequence>MDTRRCACKPSDLLTTYIFTNRRKGRRFTNNFLSDRQKKVTNTPWGERVISVQLELRCSCKRSSLHIADPSSKNKTFLVREVDIRENEHYFEARAKVDIHFRMQY</sequence>
<accession>A0AAE1VZ25</accession>
<comment type="caution">
    <text evidence="1">The sequence shown here is derived from an EMBL/GenBank/DDBJ whole genome shotgun (WGS) entry which is preliminary data.</text>
</comment>
<name>A0AAE1VZ25_9SOLA</name>
<dbReference type="Proteomes" id="UP001291623">
    <property type="component" value="Unassembled WGS sequence"/>
</dbReference>
<evidence type="ECO:0000313" key="1">
    <source>
        <dbReference type="EMBL" id="KAK4380590.1"/>
    </source>
</evidence>
<organism evidence="1 2">
    <name type="scientific">Anisodus tanguticus</name>
    <dbReference type="NCBI Taxonomy" id="243964"/>
    <lineage>
        <taxon>Eukaryota</taxon>
        <taxon>Viridiplantae</taxon>
        <taxon>Streptophyta</taxon>
        <taxon>Embryophyta</taxon>
        <taxon>Tracheophyta</taxon>
        <taxon>Spermatophyta</taxon>
        <taxon>Magnoliopsida</taxon>
        <taxon>eudicotyledons</taxon>
        <taxon>Gunneridae</taxon>
        <taxon>Pentapetalae</taxon>
        <taxon>asterids</taxon>
        <taxon>lamiids</taxon>
        <taxon>Solanales</taxon>
        <taxon>Solanaceae</taxon>
        <taxon>Solanoideae</taxon>
        <taxon>Hyoscyameae</taxon>
        <taxon>Anisodus</taxon>
    </lineage>
</organism>
<dbReference type="AlphaFoldDB" id="A0AAE1VZ25"/>
<dbReference type="EMBL" id="JAVYJV010000001">
    <property type="protein sequence ID" value="KAK4380590.1"/>
    <property type="molecule type" value="Genomic_DNA"/>
</dbReference>